<proteinExistence type="predicted"/>
<evidence type="ECO:0000256" key="2">
    <source>
        <dbReference type="SAM" id="SignalP"/>
    </source>
</evidence>
<dbReference type="EMBL" id="RJVU01047928">
    <property type="protein sequence ID" value="ROL43640.1"/>
    <property type="molecule type" value="Genomic_DNA"/>
</dbReference>
<organism evidence="3 4">
    <name type="scientific">Anabarilius grahami</name>
    <name type="common">Kanglang fish</name>
    <name type="synonym">Barilius grahami</name>
    <dbReference type="NCBI Taxonomy" id="495550"/>
    <lineage>
        <taxon>Eukaryota</taxon>
        <taxon>Metazoa</taxon>
        <taxon>Chordata</taxon>
        <taxon>Craniata</taxon>
        <taxon>Vertebrata</taxon>
        <taxon>Euteleostomi</taxon>
        <taxon>Actinopterygii</taxon>
        <taxon>Neopterygii</taxon>
        <taxon>Teleostei</taxon>
        <taxon>Ostariophysi</taxon>
        <taxon>Cypriniformes</taxon>
        <taxon>Xenocyprididae</taxon>
        <taxon>Xenocypridinae</taxon>
        <taxon>Xenocypridinae incertae sedis</taxon>
        <taxon>Anabarilius</taxon>
    </lineage>
</organism>
<evidence type="ECO:0000313" key="3">
    <source>
        <dbReference type="EMBL" id="ROL43640.1"/>
    </source>
</evidence>
<gene>
    <name evidence="3" type="ORF">DPX16_13571</name>
</gene>
<feature type="chain" id="PRO_5018244589" evidence="2">
    <location>
        <begin position="23"/>
        <end position="141"/>
    </location>
</feature>
<keyword evidence="2" id="KW-0732">Signal</keyword>
<evidence type="ECO:0000256" key="1">
    <source>
        <dbReference type="SAM" id="MobiDB-lite"/>
    </source>
</evidence>
<comment type="caution">
    <text evidence="3">The sequence shown here is derived from an EMBL/GenBank/DDBJ whole genome shotgun (WGS) entry which is preliminary data.</text>
</comment>
<feature type="compositionally biased region" description="Pro residues" evidence="1">
    <location>
        <begin position="132"/>
        <end position="141"/>
    </location>
</feature>
<name>A0A3N0YCS7_ANAGA</name>
<accession>A0A3N0YCS7</accession>
<protein>
    <submittedName>
        <fullName evidence="3">Uncharacterized protein</fullName>
    </submittedName>
</protein>
<keyword evidence="4" id="KW-1185">Reference proteome</keyword>
<dbReference type="AlphaFoldDB" id="A0A3N0YCS7"/>
<feature type="region of interest" description="Disordered" evidence="1">
    <location>
        <begin position="117"/>
        <end position="141"/>
    </location>
</feature>
<dbReference type="Proteomes" id="UP000281406">
    <property type="component" value="Unassembled WGS sequence"/>
</dbReference>
<evidence type="ECO:0000313" key="4">
    <source>
        <dbReference type="Proteomes" id="UP000281406"/>
    </source>
</evidence>
<sequence>MRNYARFIRMVIQWSILWSSSAHMPATLGPELNPESTLANEPAPVHNPIALPKKILRGLLVTAMVVVPYSYAPVFCNTATEADPELPALPDTATEAVPEASALPDMAMEAVPKTRVPALQAPPRVPELSAPPWSPELPAPP</sequence>
<reference evidence="3 4" key="1">
    <citation type="submission" date="2018-10" db="EMBL/GenBank/DDBJ databases">
        <title>Genome assembly for a Yunnan-Guizhou Plateau 3E fish, Anabarilius grahami (Regan), and its evolutionary and genetic applications.</title>
        <authorList>
            <person name="Jiang W."/>
        </authorList>
    </citation>
    <scope>NUCLEOTIDE SEQUENCE [LARGE SCALE GENOMIC DNA]</scope>
    <source>
        <strain evidence="3">AG-KIZ</strain>
        <tissue evidence="3">Muscle</tissue>
    </source>
</reference>
<feature type="signal peptide" evidence="2">
    <location>
        <begin position="1"/>
        <end position="22"/>
    </location>
</feature>